<evidence type="ECO:0000259" key="12">
    <source>
        <dbReference type="Pfam" id="PF01370"/>
    </source>
</evidence>
<evidence type="ECO:0000256" key="9">
    <source>
        <dbReference type="ARBA" id="ARBA00023235"/>
    </source>
</evidence>
<keyword evidence="7" id="KW-0520">NAD</keyword>
<evidence type="ECO:0000256" key="1">
    <source>
        <dbReference type="ARBA" id="ARBA00000083"/>
    </source>
</evidence>
<comment type="pathway">
    <text evidence="3">Carbohydrate metabolism; galactose metabolism.</text>
</comment>
<comment type="cofactor">
    <cofactor evidence="2">
        <name>NAD(+)</name>
        <dbReference type="ChEBI" id="CHEBI:57540"/>
    </cofactor>
</comment>
<accession>A0ABV1BU25</accession>
<dbReference type="Proteomes" id="UP001442364">
    <property type="component" value="Unassembled WGS sequence"/>
</dbReference>
<evidence type="ECO:0000256" key="5">
    <source>
        <dbReference type="ARBA" id="ARBA00013189"/>
    </source>
</evidence>
<evidence type="ECO:0000256" key="8">
    <source>
        <dbReference type="ARBA" id="ARBA00023144"/>
    </source>
</evidence>
<dbReference type="EC" id="5.1.3.2" evidence="5"/>
<dbReference type="InterPro" id="IPR001509">
    <property type="entry name" value="Epimerase_deHydtase"/>
</dbReference>
<protein>
    <recommendedName>
        <fullName evidence="6">UDP-glucose 4-epimerase</fullName>
        <ecNumber evidence="5">5.1.3.2</ecNumber>
    </recommendedName>
    <alternativeName>
        <fullName evidence="11">Galactowaldenase</fullName>
    </alternativeName>
    <alternativeName>
        <fullName evidence="10">UDP-galactose 4-epimerase</fullName>
    </alternativeName>
</protein>
<name>A0ABV1BU25_9FIRM</name>
<dbReference type="EMBL" id="JBBMER010000003">
    <property type="protein sequence ID" value="MEQ2379246.1"/>
    <property type="molecule type" value="Genomic_DNA"/>
</dbReference>
<evidence type="ECO:0000256" key="7">
    <source>
        <dbReference type="ARBA" id="ARBA00023027"/>
    </source>
</evidence>
<keyword evidence="9" id="KW-0413">Isomerase</keyword>
<reference evidence="13 14" key="1">
    <citation type="submission" date="2024-03" db="EMBL/GenBank/DDBJ databases">
        <title>Human intestinal bacterial collection.</title>
        <authorList>
            <person name="Pauvert C."/>
            <person name="Hitch T.C.A."/>
            <person name="Clavel T."/>
        </authorList>
    </citation>
    <scope>NUCLEOTIDE SEQUENCE [LARGE SCALE GENOMIC DNA]</scope>
    <source>
        <strain evidence="13 14">CLA-AA-H255</strain>
    </source>
</reference>
<evidence type="ECO:0000256" key="11">
    <source>
        <dbReference type="ARBA" id="ARBA00033067"/>
    </source>
</evidence>
<dbReference type="PANTHER" id="PTHR43725">
    <property type="entry name" value="UDP-GLUCOSE 4-EPIMERASE"/>
    <property type="match status" value="1"/>
</dbReference>
<dbReference type="Gene3D" id="3.40.50.720">
    <property type="entry name" value="NAD(P)-binding Rossmann-like Domain"/>
    <property type="match status" value="1"/>
</dbReference>
<sequence>MNILVIGGTRFFGIHMVNELLTAGYDVTIATRGKASDSFGDKVKRIFLERTKEESVREALSGTHYDVVIDKIAYCSNDIKYVMDVIDCDKYIYMSSTSVYNPKHINTVEADFDGIENELIWCDRKAFPYEQIKRQAECALWQQYPEKNWIAVRYPFAIGKDDYTKRLLFYVEHTMKSIPMNIDNVDYQMSYIRSDEAGKFLTFLVDKDVKGAINGASDGTISIKEIIEYVEEKTGARAIIDNSGEDAPYNGEPEYSICTDKAKELGYQFTELKDWIYELLDYYIQVVEEMDKVDNGRFH</sequence>
<dbReference type="SUPFAM" id="SSF51735">
    <property type="entry name" value="NAD(P)-binding Rossmann-fold domains"/>
    <property type="match status" value="1"/>
</dbReference>
<dbReference type="PANTHER" id="PTHR43725:SF47">
    <property type="entry name" value="UDP-GLUCOSE 4-EPIMERASE"/>
    <property type="match status" value="1"/>
</dbReference>
<dbReference type="InterPro" id="IPR036291">
    <property type="entry name" value="NAD(P)-bd_dom_sf"/>
</dbReference>
<dbReference type="RefSeq" id="WP_349153386.1">
    <property type="nucleotide sequence ID" value="NZ_JBBMER010000003.1"/>
</dbReference>
<dbReference type="Pfam" id="PF01370">
    <property type="entry name" value="Epimerase"/>
    <property type="match status" value="1"/>
</dbReference>
<feature type="domain" description="NAD-dependent epimerase/dehydratase" evidence="12">
    <location>
        <begin position="3"/>
        <end position="79"/>
    </location>
</feature>
<keyword evidence="14" id="KW-1185">Reference proteome</keyword>
<evidence type="ECO:0000256" key="3">
    <source>
        <dbReference type="ARBA" id="ARBA00004947"/>
    </source>
</evidence>
<evidence type="ECO:0000256" key="6">
    <source>
        <dbReference type="ARBA" id="ARBA00018569"/>
    </source>
</evidence>
<gene>
    <name evidence="13" type="ORF">WMO14_05060</name>
</gene>
<keyword evidence="8" id="KW-0299">Galactose metabolism</keyword>
<evidence type="ECO:0000313" key="14">
    <source>
        <dbReference type="Proteomes" id="UP001442364"/>
    </source>
</evidence>
<organism evidence="13 14">
    <name type="scientific">[Lactobacillus] rogosae</name>
    <dbReference type="NCBI Taxonomy" id="706562"/>
    <lineage>
        <taxon>Bacteria</taxon>
        <taxon>Bacillati</taxon>
        <taxon>Bacillota</taxon>
        <taxon>Clostridia</taxon>
        <taxon>Lachnospirales</taxon>
        <taxon>Lachnospiraceae</taxon>
        <taxon>Lachnospira</taxon>
    </lineage>
</organism>
<comment type="catalytic activity">
    <reaction evidence="1">
        <text>UDP-alpha-D-glucose = UDP-alpha-D-galactose</text>
        <dbReference type="Rhea" id="RHEA:22168"/>
        <dbReference type="ChEBI" id="CHEBI:58885"/>
        <dbReference type="ChEBI" id="CHEBI:66914"/>
        <dbReference type="EC" id="5.1.3.2"/>
    </reaction>
</comment>
<comment type="caution">
    <text evidence="13">The sequence shown here is derived from an EMBL/GenBank/DDBJ whole genome shotgun (WGS) entry which is preliminary data.</text>
</comment>
<evidence type="ECO:0000256" key="4">
    <source>
        <dbReference type="ARBA" id="ARBA00007637"/>
    </source>
</evidence>
<evidence type="ECO:0000256" key="2">
    <source>
        <dbReference type="ARBA" id="ARBA00001911"/>
    </source>
</evidence>
<comment type="similarity">
    <text evidence="4">Belongs to the NAD(P)-dependent epimerase/dehydratase family.</text>
</comment>
<evidence type="ECO:0000313" key="13">
    <source>
        <dbReference type="EMBL" id="MEQ2379246.1"/>
    </source>
</evidence>
<proteinExistence type="inferred from homology"/>
<keyword evidence="8" id="KW-0119">Carbohydrate metabolism</keyword>
<evidence type="ECO:0000256" key="10">
    <source>
        <dbReference type="ARBA" id="ARBA00031367"/>
    </source>
</evidence>